<dbReference type="KEGG" id="dbc:MFMK1_003159"/>
<evidence type="ECO:0008006" key="3">
    <source>
        <dbReference type="Google" id="ProtNLM"/>
    </source>
</evidence>
<accession>A0AAU0USR5</accession>
<proteinExistence type="predicted"/>
<evidence type="ECO:0000313" key="2">
    <source>
        <dbReference type="Proteomes" id="UP001329915"/>
    </source>
</evidence>
<dbReference type="EMBL" id="CP121694">
    <property type="protein sequence ID" value="WRO23302.1"/>
    <property type="molecule type" value="Genomic_DNA"/>
</dbReference>
<dbReference type="AlphaFoldDB" id="A0AAU0USR5"/>
<name>A0AAU0USR5_9FIRM</name>
<sequence length="340" mass="35660">MSLWKLYEKHGLPNLAVTGLAKNTGKTVTLNYLISAAAKNTVRVGLTSVGRDGETWDLLTKKRKPLIQVAAGTLLSTAENTLSAGTAAVVPLARMGFYTPLGEVILARATSSGTVVLAGPSKVKQIDMVINALKQAGADMVMVDGALDRQSFAAPHITGASVLATGASVASTLDKVAAITHNRIRQFSFALAPTSAAQLYIPGKVALKGTATDEIIPSFRMLAAGPSFWRKYNDVSLAIFGGALTQFALQGIMSSAIDLQRLMIVVKDVTRLMAEGESINRFIAAGGSIKVIKKADLLAVTVNPISPAGRNIDPVECFNKIKEVAEGIPVFDLVAGLGSN</sequence>
<evidence type="ECO:0000313" key="1">
    <source>
        <dbReference type="EMBL" id="WRO23302.1"/>
    </source>
</evidence>
<keyword evidence="2" id="KW-1185">Reference proteome</keyword>
<organism evidence="1 2">
    <name type="scientific">Metallumcola ferriviriculae</name>
    <dbReference type="NCBI Taxonomy" id="3039180"/>
    <lineage>
        <taxon>Bacteria</taxon>
        <taxon>Bacillati</taxon>
        <taxon>Bacillota</taxon>
        <taxon>Clostridia</taxon>
        <taxon>Neomoorellales</taxon>
        <taxon>Desulfitibacteraceae</taxon>
        <taxon>Metallumcola</taxon>
    </lineage>
</organism>
<dbReference type="RefSeq" id="WP_366922684.1">
    <property type="nucleotide sequence ID" value="NZ_CP121694.1"/>
</dbReference>
<gene>
    <name evidence="1" type="ORF">MFMK1_003159</name>
</gene>
<dbReference type="Proteomes" id="UP001329915">
    <property type="component" value="Chromosome"/>
</dbReference>
<protein>
    <recommendedName>
        <fullName evidence="3">Mur ligase central domain-containing protein</fullName>
    </recommendedName>
</protein>
<reference evidence="1 2" key="1">
    <citation type="submission" date="2023-04" db="EMBL/GenBank/DDBJ databases">
        <authorList>
            <person name="Hsu D."/>
        </authorList>
    </citation>
    <scope>NUCLEOTIDE SEQUENCE [LARGE SCALE GENOMIC DNA]</scope>
    <source>
        <strain evidence="1 2">MK1</strain>
    </source>
</reference>